<gene>
    <name evidence="1" type="ordered locus">SCATT_15040</name>
</gene>
<dbReference type="EMBL" id="CP003219">
    <property type="protein sequence ID" value="AEW93875.1"/>
    <property type="molecule type" value="Genomic_DNA"/>
</dbReference>
<evidence type="ECO:0000313" key="2">
    <source>
        <dbReference type="Proteomes" id="UP000007842"/>
    </source>
</evidence>
<proteinExistence type="predicted"/>
<keyword evidence="2" id="KW-1185">Reference proteome</keyword>
<sequence length="40" mass="4446">MCRRALFVAANSLAVQALWRARMLGRRGRGGTVRRWSGAS</sequence>
<dbReference type="PATRIC" id="fig|1003195.29.peg.1509"/>
<accession>G8X1Y9</accession>
<evidence type="ECO:0000313" key="1">
    <source>
        <dbReference type="EMBL" id="AEW93875.1"/>
    </source>
</evidence>
<dbReference type="Proteomes" id="UP000007842">
    <property type="component" value="Chromosome"/>
</dbReference>
<reference evidence="2" key="1">
    <citation type="submission" date="2011-12" db="EMBL/GenBank/DDBJ databases">
        <title>Complete genome sequence of Streptomyces cattleya strain DSM 46488.</title>
        <authorList>
            <person name="Ou H.-Y."/>
            <person name="Li P."/>
            <person name="Zhao C."/>
            <person name="O'Hagan D."/>
            <person name="Deng Z."/>
        </authorList>
    </citation>
    <scope>NUCLEOTIDE SEQUENCE [LARGE SCALE GENOMIC DNA]</scope>
    <source>
        <strain evidence="2">ATCC 35852 / DSM 46488 / JCM 4925 / NBRC 14057 / NRRL 8057</strain>
    </source>
</reference>
<name>G8X1Y9_STREN</name>
<dbReference type="KEGG" id="scy:SCATT_15040"/>
<protein>
    <submittedName>
        <fullName evidence="1">Uncharacterized protein</fullName>
    </submittedName>
</protein>
<organism evidence="1 2">
    <name type="scientific">Streptantibioticus cattleyicolor (strain ATCC 35852 / DSM 46488 / JCM 4925 / NBRC 14057 / NRRL 8057)</name>
    <name type="common">Streptomyces cattleya</name>
    <dbReference type="NCBI Taxonomy" id="1003195"/>
    <lineage>
        <taxon>Bacteria</taxon>
        <taxon>Bacillati</taxon>
        <taxon>Actinomycetota</taxon>
        <taxon>Actinomycetes</taxon>
        <taxon>Kitasatosporales</taxon>
        <taxon>Streptomycetaceae</taxon>
        <taxon>Streptantibioticus</taxon>
    </lineage>
</organism>
<dbReference type="STRING" id="1003195.SCATT_15040"/>
<dbReference type="AlphaFoldDB" id="G8X1Y9"/>
<dbReference type="HOGENOM" id="CLU_3296985_0_0_11"/>